<proteinExistence type="predicted"/>
<reference evidence="4" key="1">
    <citation type="journal article" date="2019" name="Int. J. Syst. Evol. Microbiol.">
        <title>The Global Catalogue of Microorganisms (GCM) 10K type strain sequencing project: providing services to taxonomists for standard genome sequencing and annotation.</title>
        <authorList>
            <consortium name="The Broad Institute Genomics Platform"/>
            <consortium name="The Broad Institute Genome Sequencing Center for Infectious Disease"/>
            <person name="Wu L."/>
            <person name="Ma J."/>
        </authorList>
    </citation>
    <scope>NUCLEOTIDE SEQUENCE [LARGE SCALE GENOMIC DNA]</scope>
    <source>
        <strain evidence="4">CCM 8391</strain>
    </source>
</reference>
<evidence type="ECO:0000256" key="1">
    <source>
        <dbReference type="SAM" id="Phobius"/>
    </source>
</evidence>
<accession>A0ABW1J904</accession>
<dbReference type="Proteomes" id="UP001596302">
    <property type="component" value="Unassembled WGS sequence"/>
</dbReference>
<organism evidence="3 4">
    <name type="scientific">Pseudonocardia hispaniensis</name>
    <dbReference type="NCBI Taxonomy" id="904933"/>
    <lineage>
        <taxon>Bacteria</taxon>
        <taxon>Bacillati</taxon>
        <taxon>Actinomycetota</taxon>
        <taxon>Actinomycetes</taxon>
        <taxon>Pseudonocardiales</taxon>
        <taxon>Pseudonocardiaceae</taxon>
        <taxon>Pseudonocardia</taxon>
    </lineage>
</organism>
<dbReference type="InterPro" id="IPR036013">
    <property type="entry name" value="Band_7/SPFH_dom_sf"/>
</dbReference>
<keyword evidence="1" id="KW-0472">Membrane</keyword>
<feature type="domain" description="Band 7" evidence="2">
    <location>
        <begin position="80"/>
        <end position="243"/>
    </location>
</feature>
<name>A0ABW1J904_9PSEU</name>
<evidence type="ECO:0000259" key="2">
    <source>
        <dbReference type="SMART" id="SM00244"/>
    </source>
</evidence>
<evidence type="ECO:0000313" key="4">
    <source>
        <dbReference type="Proteomes" id="UP001596302"/>
    </source>
</evidence>
<dbReference type="SMART" id="SM00244">
    <property type="entry name" value="PHB"/>
    <property type="match status" value="1"/>
</dbReference>
<dbReference type="CDD" id="cd03402">
    <property type="entry name" value="SPFH_like_u2"/>
    <property type="match status" value="1"/>
</dbReference>
<protein>
    <submittedName>
        <fullName evidence="3">SPFH domain-containing protein</fullName>
    </submittedName>
</protein>
<dbReference type="RefSeq" id="WP_379587694.1">
    <property type="nucleotide sequence ID" value="NZ_JBHSQW010000044.1"/>
</dbReference>
<keyword evidence="1" id="KW-1133">Transmembrane helix</keyword>
<dbReference type="EMBL" id="JBHSQW010000044">
    <property type="protein sequence ID" value="MFC5996845.1"/>
    <property type="molecule type" value="Genomic_DNA"/>
</dbReference>
<keyword evidence="4" id="KW-1185">Reference proteome</keyword>
<dbReference type="Pfam" id="PF01145">
    <property type="entry name" value="Band_7"/>
    <property type="match status" value="1"/>
</dbReference>
<comment type="caution">
    <text evidence="3">The sequence shown here is derived from an EMBL/GenBank/DDBJ whole genome shotgun (WGS) entry which is preliminary data.</text>
</comment>
<dbReference type="InterPro" id="IPR001107">
    <property type="entry name" value="Band_7"/>
</dbReference>
<dbReference type="Gene3D" id="3.30.479.30">
    <property type="entry name" value="Band 7 domain"/>
    <property type="match status" value="1"/>
</dbReference>
<gene>
    <name evidence="3" type="ORF">ACFQE5_21790</name>
</gene>
<feature type="transmembrane region" description="Helical" evidence="1">
    <location>
        <begin position="35"/>
        <end position="57"/>
    </location>
</feature>
<evidence type="ECO:0000313" key="3">
    <source>
        <dbReference type="EMBL" id="MFC5996845.1"/>
    </source>
</evidence>
<sequence length="311" mass="33046">MTINDVRPATDLPPVSVHMPEPAVRERPAAGASGFLGLLAGLVLLLGVGGGGLAMAAGGQEGAGAALAVVGLLTGTLVLRGLTTVAPGEATVLQFFGRYTGTVRTPGLRWVNPLTSRRKVSTRIRNHESDVLKVNDSDGNPIEIAAVVVWQVADTARAVFEVDSFVEFVHTQTETAVRHIATSYPYDSHDAGLSLRQNAEEITERLSMEISERVESAGVRIVESRLTHLAYAPEIAGAMLQRQQAGAVVAARERIVEGAVGMVDMALARLSEREIVELDEERKAAMVSNLLVVLCGDRATQPIVNAGSLYH</sequence>
<dbReference type="PANTHER" id="PTHR43446">
    <property type="entry name" value="MEMBRANE PROTEIN-RELATED"/>
    <property type="match status" value="1"/>
</dbReference>
<keyword evidence="1" id="KW-0812">Transmembrane</keyword>
<dbReference type="PANTHER" id="PTHR43446:SF1">
    <property type="entry name" value="BAND 7 DOMAIN-CONTAINING PROTEIN"/>
    <property type="match status" value="1"/>
</dbReference>
<dbReference type="SUPFAM" id="SSF117892">
    <property type="entry name" value="Band 7/SPFH domain"/>
    <property type="match status" value="1"/>
</dbReference>